<dbReference type="AlphaFoldDB" id="A0AAQ3U4C9"/>
<proteinExistence type="predicted"/>
<evidence type="ECO:0000313" key="1">
    <source>
        <dbReference type="EMBL" id="WVZ84024.1"/>
    </source>
</evidence>
<dbReference type="EMBL" id="CP144751">
    <property type="protein sequence ID" value="WVZ84024.1"/>
    <property type="molecule type" value="Genomic_DNA"/>
</dbReference>
<gene>
    <name evidence="1" type="ORF">U9M48_031106</name>
</gene>
<protein>
    <submittedName>
        <fullName evidence="1">Uncharacterized protein</fullName>
    </submittedName>
</protein>
<reference evidence="1 2" key="1">
    <citation type="submission" date="2024-02" db="EMBL/GenBank/DDBJ databases">
        <title>High-quality chromosome-scale genome assembly of Pensacola bahiagrass (Paspalum notatum Flugge var. saurae).</title>
        <authorList>
            <person name="Vega J.M."/>
            <person name="Podio M."/>
            <person name="Orjuela J."/>
            <person name="Siena L.A."/>
            <person name="Pessino S.C."/>
            <person name="Combes M.C."/>
            <person name="Mariac C."/>
            <person name="Albertini E."/>
            <person name="Pupilli F."/>
            <person name="Ortiz J.P.A."/>
            <person name="Leblanc O."/>
        </authorList>
    </citation>
    <scope>NUCLEOTIDE SEQUENCE [LARGE SCALE GENOMIC DNA]</scope>
    <source>
        <strain evidence="1">R1</strain>
        <tissue evidence="1">Leaf</tissue>
    </source>
</reference>
<sequence>MGIKAAGRLRCLSSVAAAARSWLKPWVLHATTMVQLTAVGNTWAPECSKAWEAAVAATATRLLMPEPIVEKAALPPKNRWRKSSGGGALRCGIMALTVHAAAWHRRKGWSNQRQTMHGVNTGVQPGGAYVSVLCGAAVTQRNNSRWCGSPVENLKELLEVETRAPLQQPHFNGKEIQNTKKLNVVEVQVCSLIKIIQSTGVNNGEGTRTRQPRPCSRPS</sequence>
<keyword evidence="2" id="KW-1185">Reference proteome</keyword>
<organism evidence="1 2">
    <name type="scientific">Paspalum notatum var. saurae</name>
    <dbReference type="NCBI Taxonomy" id="547442"/>
    <lineage>
        <taxon>Eukaryota</taxon>
        <taxon>Viridiplantae</taxon>
        <taxon>Streptophyta</taxon>
        <taxon>Embryophyta</taxon>
        <taxon>Tracheophyta</taxon>
        <taxon>Spermatophyta</taxon>
        <taxon>Magnoliopsida</taxon>
        <taxon>Liliopsida</taxon>
        <taxon>Poales</taxon>
        <taxon>Poaceae</taxon>
        <taxon>PACMAD clade</taxon>
        <taxon>Panicoideae</taxon>
        <taxon>Andropogonodae</taxon>
        <taxon>Paspaleae</taxon>
        <taxon>Paspalinae</taxon>
        <taxon>Paspalum</taxon>
    </lineage>
</organism>
<dbReference type="Proteomes" id="UP001341281">
    <property type="component" value="Chromosome 07"/>
</dbReference>
<accession>A0AAQ3U4C9</accession>
<evidence type="ECO:0000313" key="2">
    <source>
        <dbReference type="Proteomes" id="UP001341281"/>
    </source>
</evidence>
<name>A0AAQ3U4C9_PASNO</name>